<protein>
    <submittedName>
        <fullName evidence="1">Uncharacterized protein</fullName>
    </submittedName>
</protein>
<evidence type="ECO:0000313" key="1">
    <source>
        <dbReference type="EMBL" id="VFK42647.1"/>
    </source>
</evidence>
<reference evidence="1" key="1">
    <citation type="submission" date="2019-02" db="EMBL/GenBank/DDBJ databases">
        <authorList>
            <person name="Gruber-Vodicka R. H."/>
            <person name="Seah K. B. B."/>
        </authorList>
    </citation>
    <scope>NUCLEOTIDE SEQUENCE</scope>
    <source>
        <strain evidence="1">BECK_BZ125</strain>
    </source>
</reference>
<accession>A0A450YM81</accession>
<name>A0A450YM81_9GAMM</name>
<dbReference type="AlphaFoldDB" id="A0A450YM81"/>
<gene>
    <name evidence="1" type="ORF">BECKTC1821E_GA0114239_102028</name>
</gene>
<dbReference type="EMBL" id="CAADFT010000020">
    <property type="protein sequence ID" value="VFK42647.1"/>
    <property type="molecule type" value="Genomic_DNA"/>
</dbReference>
<proteinExistence type="predicted"/>
<sequence length="96" mass="11335">MDHPLKFRKEFRCLRKEHPVRILARTADQYKDIAERAAFGFMSQEHISASRQDPNGVFLAQAPVRLEFLFFRNLNSVLFYQYTITPRCSEAKQRQG</sequence>
<organism evidence="1">
    <name type="scientific">Candidatus Kentrum sp. TC</name>
    <dbReference type="NCBI Taxonomy" id="2126339"/>
    <lineage>
        <taxon>Bacteria</taxon>
        <taxon>Pseudomonadati</taxon>
        <taxon>Pseudomonadota</taxon>
        <taxon>Gammaproteobacteria</taxon>
        <taxon>Candidatus Kentrum</taxon>
    </lineage>
</organism>